<evidence type="ECO:0000256" key="2">
    <source>
        <dbReference type="ARBA" id="ARBA00022490"/>
    </source>
</evidence>
<organism evidence="6 7">
    <name type="scientific">Alligator sinensis</name>
    <name type="common">Chinese alligator</name>
    <dbReference type="NCBI Taxonomy" id="38654"/>
    <lineage>
        <taxon>Eukaryota</taxon>
        <taxon>Metazoa</taxon>
        <taxon>Chordata</taxon>
        <taxon>Craniata</taxon>
        <taxon>Vertebrata</taxon>
        <taxon>Euteleostomi</taxon>
        <taxon>Archelosauria</taxon>
        <taxon>Archosauria</taxon>
        <taxon>Crocodylia</taxon>
        <taxon>Alligatoridae</taxon>
        <taxon>Alligatorinae</taxon>
        <taxon>Alligator</taxon>
    </lineage>
</organism>
<protein>
    <submittedName>
        <fullName evidence="7">Caspase recruitment domain-containing protein 8-like</fullName>
    </submittedName>
</protein>
<dbReference type="Gene3D" id="1.10.533.10">
    <property type="entry name" value="Death Domain, Fas"/>
    <property type="match status" value="1"/>
</dbReference>
<dbReference type="InterPro" id="IPR000488">
    <property type="entry name" value="Death_dom"/>
</dbReference>
<dbReference type="FunFam" id="1.10.533.10:FF:000088">
    <property type="entry name" value="P53-induced death domain protein 1"/>
    <property type="match status" value="1"/>
</dbReference>
<dbReference type="SMART" id="SM00005">
    <property type="entry name" value="DEATH"/>
    <property type="match status" value="1"/>
</dbReference>
<dbReference type="InParanoid" id="A0A1U7REF9"/>
<dbReference type="GO" id="GO:0000445">
    <property type="term" value="C:THO complex part of transcription export complex"/>
    <property type="evidence" value="ECO:0007669"/>
    <property type="project" value="TreeGrafter"/>
</dbReference>
<evidence type="ECO:0000259" key="4">
    <source>
        <dbReference type="PROSITE" id="PS50017"/>
    </source>
</evidence>
<dbReference type="SUPFAM" id="SSF47986">
    <property type="entry name" value="DEATH domain"/>
    <property type="match status" value="1"/>
</dbReference>
<name>A0A1U7REF9_ALLSI</name>
<feature type="domain" description="FIIND" evidence="5">
    <location>
        <begin position="119"/>
        <end position="399"/>
    </location>
</feature>
<dbReference type="GO" id="GO:0006406">
    <property type="term" value="P:mRNA export from nucleus"/>
    <property type="evidence" value="ECO:0007669"/>
    <property type="project" value="TreeGrafter"/>
</dbReference>
<dbReference type="CDD" id="cd01670">
    <property type="entry name" value="Death"/>
    <property type="match status" value="1"/>
</dbReference>
<proteinExistence type="predicted"/>
<evidence type="ECO:0000256" key="3">
    <source>
        <dbReference type="SAM" id="MobiDB-lite"/>
    </source>
</evidence>
<reference evidence="7" key="1">
    <citation type="submission" date="2025-08" db="UniProtKB">
        <authorList>
            <consortium name="RefSeq"/>
        </authorList>
    </citation>
    <scope>IDENTIFICATION</scope>
</reference>
<gene>
    <name evidence="7" type="primary">LOC102385881</name>
</gene>
<dbReference type="PROSITE" id="PS51830">
    <property type="entry name" value="FIIND"/>
    <property type="match status" value="1"/>
</dbReference>
<keyword evidence="2" id="KW-0963">Cytoplasm</keyword>
<dbReference type="KEGG" id="asn:102385881"/>
<comment type="subcellular location">
    <subcellularLocation>
        <location evidence="1">Cytoplasm</location>
        <location evidence="1">Cytosol</location>
    </subcellularLocation>
</comment>
<keyword evidence="6" id="KW-1185">Reference proteome</keyword>
<dbReference type="InterPro" id="IPR025307">
    <property type="entry name" value="FIIND_dom"/>
</dbReference>
<dbReference type="Proteomes" id="UP000189705">
    <property type="component" value="Unplaced"/>
</dbReference>
<dbReference type="PROSITE" id="PS50017">
    <property type="entry name" value="DEATH_DOMAIN"/>
    <property type="match status" value="1"/>
</dbReference>
<dbReference type="GO" id="GO:0005829">
    <property type="term" value="C:cytosol"/>
    <property type="evidence" value="ECO:0007669"/>
    <property type="project" value="UniProtKB-SubCell"/>
</dbReference>
<dbReference type="PANTHER" id="PTHR13265:SF1">
    <property type="entry name" value="CASPASE RECRUITMENT DOMAIN-CONTAINING PROTEIN 8"/>
    <property type="match status" value="1"/>
</dbReference>
<evidence type="ECO:0000313" key="6">
    <source>
        <dbReference type="Proteomes" id="UP000189705"/>
    </source>
</evidence>
<dbReference type="RefSeq" id="XP_006016537.2">
    <property type="nucleotide sequence ID" value="XM_006016475.3"/>
</dbReference>
<evidence type="ECO:0000259" key="5">
    <source>
        <dbReference type="PROSITE" id="PS51830"/>
    </source>
</evidence>
<dbReference type="Pfam" id="PF13553">
    <property type="entry name" value="FIIND"/>
    <property type="match status" value="1"/>
</dbReference>
<evidence type="ECO:0000313" key="7">
    <source>
        <dbReference type="RefSeq" id="XP_006016537.2"/>
    </source>
</evidence>
<dbReference type="PANTHER" id="PTHR13265">
    <property type="entry name" value="THO COMPLEX SUBUNIT 1"/>
    <property type="match status" value="1"/>
</dbReference>
<feature type="domain" description="Death" evidence="4">
    <location>
        <begin position="439"/>
        <end position="523"/>
    </location>
</feature>
<dbReference type="GO" id="GO:0007165">
    <property type="term" value="P:signal transduction"/>
    <property type="evidence" value="ECO:0007669"/>
    <property type="project" value="InterPro"/>
</dbReference>
<feature type="region of interest" description="Disordered" evidence="3">
    <location>
        <begin position="55"/>
        <end position="94"/>
    </location>
</feature>
<dbReference type="Pfam" id="PF23679">
    <property type="entry name" value="UPA-FIIND"/>
    <property type="match status" value="1"/>
</dbReference>
<dbReference type="eggNOG" id="ENOG502QWIQ">
    <property type="taxonomic scope" value="Eukaryota"/>
</dbReference>
<dbReference type="InterPro" id="IPR021861">
    <property type="entry name" value="THO_THOC1"/>
</dbReference>
<dbReference type="GeneID" id="102385881"/>
<dbReference type="Pfam" id="PF00531">
    <property type="entry name" value="Death"/>
    <property type="match status" value="1"/>
</dbReference>
<evidence type="ECO:0000256" key="1">
    <source>
        <dbReference type="ARBA" id="ARBA00004514"/>
    </source>
</evidence>
<dbReference type="InterPro" id="IPR011029">
    <property type="entry name" value="DEATH-like_dom_sf"/>
</dbReference>
<accession>A0A1U7REF9</accession>
<sequence length="526" mass="60120">MTCSLKVRYLSRGLCTVDQAATRTTCDSSFDALQHTCLIPICLFPSKLESYSDKEEDSAQECKSGDDRSESNSENGSESESDNEQSDTRQSDEVLEEGELLPPGIESEVNSQSCCEHCKTEHIQKEQVTPRRFSGEQFWLKLEAEGSYQCAFTSLIFEVSKPAEIKYNILSWSKYADYIKKPWIVGGPLFNVSCDSASALTSIQFPHSLCLHDHGSNMSFKVLHIKSTGPSIEPSVDHSSTHIKWHVSSLSPVGPVIQTQEPVDYHGAVILYKVVDNHPSLSFRVYIATNNESFIKDISKAIRHSDKKFIKIDKPPVCQKLLQNGKRYRLISEPEADIIPEEMQFVDGSLLKLKSYIEVYLEQPVEFTLSLVELESEVIVWKAKLRECDWTKHNQNNNEQKRKPICRRRRSSISLSDEELCNKRLKGIPDETKAKSTLTDQQLMTIAQKMGKDWKEIAIGCLNLEMKDIDQIQEKEEEVNIYKFRMLNKWRESEQNNGTAQNLYDSLRDHVSYEVQQVLKGFLEHV</sequence>
<dbReference type="AlphaFoldDB" id="A0A1U7REF9"/>